<evidence type="ECO:0000313" key="2">
    <source>
        <dbReference type="Proteomes" id="UP000286598"/>
    </source>
</evidence>
<accession>A0A3R6JA22</accession>
<organism evidence="1 2">
    <name type="scientific">Leyella stercorea</name>
    <dbReference type="NCBI Taxonomy" id="363265"/>
    <lineage>
        <taxon>Bacteria</taxon>
        <taxon>Pseudomonadati</taxon>
        <taxon>Bacteroidota</taxon>
        <taxon>Bacteroidia</taxon>
        <taxon>Bacteroidales</taxon>
        <taxon>Prevotellaceae</taxon>
        <taxon>Leyella</taxon>
    </lineage>
</organism>
<dbReference type="AlphaFoldDB" id="A0A3R6JA22"/>
<dbReference type="EMBL" id="QRNO01000052">
    <property type="protein sequence ID" value="RHK48958.1"/>
    <property type="molecule type" value="Genomic_DNA"/>
</dbReference>
<comment type="caution">
    <text evidence="1">The sequence shown here is derived from an EMBL/GenBank/DDBJ whole genome shotgun (WGS) entry which is preliminary data.</text>
</comment>
<proteinExistence type="predicted"/>
<dbReference type="OrthoDB" id="1080983at2"/>
<gene>
    <name evidence="1" type="ORF">DW060_09770</name>
</gene>
<dbReference type="Proteomes" id="UP000286598">
    <property type="component" value="Unassembled WGS sequence"/>
</dbReference>
<keyword evidence="2" id="KW-1185">Reference proteome</keyword>
<protein>
    <submittedName>
        <fullName evidence="1">Uncharacterized protein</fullName>
    </submittedName>
</protein>
<sequence>MTEKIDKYKVQAALVRSFFDAFSHGVIESQVEDRKEKTTPQSVKKLMLEHYEHIAPAFFDTMFFPLAAMNYKYEDIAALAREAQQRGDDMMALVRTACGDEAYYNAMVEEYKRNFSMLLAGKYLSNADHLEGYVRKAKEETEASVDSDRAIELTVRVVMFAYVCGLSQTGEGARFDRSAHLGQVHPLGEDARFDRSAHLGQVHPLRGATLFRLMLDAMNILLLDKAVDFADAEAADLASLFLKVCQTQHNFTVMTDEMDRTYSELMKE</sequence>
<name>A0A3R6JA22_9BACT</name>
<reference evidence="1 2" key="1">
    <citation type="submission" date="2018-08" db="EMBL/GenBank/DDBJ databases">
        <title>A genome reference for cultivated species of the human gut microbiota.</title>
        <authorList>
            <person name="Zou Y."/>
            <person name="Xue W."/>
            <person name="Luo G."/>
        </authorList>
    </citation>
    <scope>NUCLEOTIDE SEQUENCE [LARGE SCALE GENOMIC DNA]</scope>
    <source>
        <strain evidence="1 2">AF42-9</strain>
    </source>
</reference>
<evidence type="ECO:0000313" key="1">
    <source>
        <dbReference type="EMBL" id="RHK48958.1"/>
    </source>
</evidence>